<dbReference type="PANTHER" id="PTHR18964:SF149">
    <property type="entry name" value="BIFUNCTIONAL UDP-N-ACETYLGLUCOSAMINE 2-EPIMERASE_N-ACETYLMANNOSAMINE KINASE"/>
    <property type="match status" value="1"/>
</dbReference>
<feature type="domain" description="HTH marR-type" evidence="2">
    <location>
        <begin position="24"/>
        <end position="68"/>
    </location>
</feature>
<sequence>MNIDLLAKNPLVKKTRVSKQELISFKLLRLLHISGPMPVTALTKALDISTPVLAAMLSRLVKEKWIEKKGKGASIGGRKPDLYACRDQSFFTICIDVELFTTRLAIVDNNFNIVTSIKNITLQLGNSRKDFCNHIHSAVKALLGSVKIPRERIIACSIGMPGLISQGLGENYTYLLDQTEQPLQKDLETTLQLPVVLQNDVKGAALAELRYGLARGKQNVLVLLMDWGVGLGIIMDGEIRQGSWGFSGEIGHIPFIENGDLCYCGKRGCLETVASGLALSKIARKDISTGTTSILGKLSSKDIQELAPSHIIDAANKGDQYAIQLLSDIGANIGKGTSTLIQLFNPELIILSGKIAEAKQYITLPMQQAINTYCMTQVREKTKIISANHPEHFRMFGYATNAIEAFLDASIDGAGS</sequence>
<dbReference type="InterPro" id="IPR036388">
    <property type="entry name" value="WH-like_DNA-bd_sf"/>
</dbReference>
<dbReference type="Gene3D" id="1.10.10.10">
    <property type="entry name" value="Winged helix-like DNA-binding domain superfamily/Winged helix DNA-binding domain"/>
    <property type="match status" value="1"/>
</dbReference>
<organism evidence="3 4">
    <name type="scientific">Niabella yanshanensis</name>
    <dbReference type="NCBI Taxonomy" id="577386"/>
    <lineage>
        <taxon>Bacteria</taxon>
        <taxon>Pseudomonadati</taxon>
        <taxon>Bacteroidota</taxon>
        <taxon>Chitinophagia</taxon>
        <taxon>Chitinophagales</taxon>
        <taxon>Chitinophagaceae</taxon>
        <taxon>Niabella</taxon>
    </lineage>
</organism>
<name>A0ABZ0W373_9BACT</name>
<dbReference type="Pfam" id="PF00480">
    <property type="entry name" value="ROK"/>
    <property type="match status" value="1"/>
</dbReference>
<dbReference type="Pfam" id="PF01047">
    <property type="entry name" value="MarR"/>
    <property type="match status" value="1"/>
</dbReference>
<dbReference type="InterPro" id="IPR049874">
    <property type="entry name" value="ROK_cs"/>
</dbReference>
<dbReference type="PROSITE" id="PS01125">
    <property type="entry name" value="ROK"/>
    <property type="match status" value="1"/>
</dbReference>
<gene>
    <name evidence="3" type="ORF">U0035_18755</name>
</gene>
<comment type="similarity">
    <text evidence="1">Belongs to the ROK (NagC/XylR) family.</text>
</comment>
<accession>A0ABZ0W373</accession>
<protein>
    <submittedName>
        <fullName evidence="3">ROK family transcriptional regulator</fullName>
    </submittedName>
</protein>
<dbReference type="SUPFAM" id="SSF46785">
    <property type="entry name" value="Winged helix' DNA-binding domain"/>
    <property type="match status" value="1"/>
</dbReference>
<dbReference type="Gene3D" id="3.30.420.40">
    <property type="match status" value="2"/>
</dbReference>
<reference evidence="3 4" key="1">
    <citation type="submission" date="2023-12" db="EMBL/GenBank/DDBJ databases">
        <title>Genome sequencing and assembly of bacterial species from a model synthetic community.</title>
        <authorList>
            <person name="Hogle S.L."/>
        </authorList>
    </citation>
    <scope>NUCLEOTIDE SEQUENCE [LARGE SCALE GENOMIC DNA]</scope>
    <source>
        <strain evidence="3 4">HAMBI_3031</strain>
    </source>
</reference>
<dbReference type="EMBL" id="CP139960">
    <property type="protein sequence ID" value="WQD37715.1"/>
    <property type="molecule type" value="Genomic_DNA"/>
</dbReference>
<keyword evidence="4" id="KW-1185">Reference proteome</keyword>
<evidence type="ECO:0000256" key="1">
    <source>
        <dbReference type="ARBA" id="ARBA00006479"/>
    </source>
</evidence>
<dbReference type="SUPFAM" id="SSF53067">
    <property type="entry name" value="Actin-like ATPase domain"/>
    <property type="match status" value="1"/>
</dbReference>
<dbReference type="InterPro" id="IPR000600">
    <property type="entry name" value="ROK"/>
</dbReference>
<evidence type="ECO:0000313" key="3">
    <source>
        <dbReference type="EMBL" id="WQD37715.1"/>
    </source>
</evidence>
<dbReference type="InterPro" id="IPR043129">
    <property type="entry name" value="ATPase_NBD"/>
</dbReference>
<dbReference type="InterPro" id="IPR036390">
    <property type="entry name" value="WH_DNA-bd_sf"/>
</dbReference>
<dbReference type="RefSeq" id="WP_114791507.1">
    <property type="nucleotide sequence ID" value="NZ_CP139960.1"/>
</dbReference>
<evidence type="ECO:0000313" key="4">
    <source>
        <dbReference type="Proteomes" id="UP001325680"/>
    </source>
</evidence>
<proteinExistence type="inferred from homology"/>
<dbReference type="InterPro" id="IPR000835">
    <property type="entry name" value="HTH_MarR-typ"/>
</dbReference>
<dbReference type="PANTHER" id="PTHR18964">
    <property type="entry name" value="ROK (REPRESSOR, ORF, KINASE) FAMILY"/>
    <property type="match status" value="1"/>
</dbReference>
<evidence type="ECO:0000259" key="2">
    <source>
        <dbReference type="Pfam" id="PF01047"/>
    </source>
</evidence>
<dbReference type="Proteomes" id="UP001325680">
    <property type="component" value="Chromosome"/>
</dbReference>